<dbReference type="EMBL" id="JADKGY010000001">
    <property type="protein sequence ID" value="MBK9982105.1"/>
    <property type="molecule type" value="Genomic_DNA"/>
</dbReference>
<reference evidence="2 3" key="1">
    <citation type="submission" date="2020-10" db="EMBL/GenBank/DDBJ databases">
        <title>Connecting structure to function with the recovery of over 1000 high-quality activated sludge metagenome-assembled genomes encoding full-length rRNA genes using long-read sequencing.</title>
        <authorList>
            <person name="Singleton C.M."/>
            <person name="Petriglieri F."/>
            <person name="Kristensen J.M."/>
            <person name="Kirkegaard R.H."/>
            <person name="Michaelsen T.Y."/>
            <person name="Andersen M.H."/>
            <person name="Karst S.M."/>
            <person name="Dueholm M.S."/>
            <person name="Nielsen P.H."/>
            <person name="Albertsen M."/>
        </authorList>
    </citation>
    <scope>NUCLEOTIDE SEQUENCE [LARGE SCALE GENOMIC DNA]</scope>
    <source>
        <strain evidence="2">Ribe_18-Q3-R11-54_MAXAC.273</strain>
    </source>
</reference>
<feature type="signal peptide" evidence="1">
    <location>
        <begin position="1"/>
        <end position="19"/>
    </location>
</feature>
<organism evidence="2 3">
    <name type="scientific">Candidatus Opimibacter skivensis</name>
    <dbReference type="NCBI Taxonomy" id="2982028"/>
    <lineage>
        <taxon>Bacteria</taxon>
        <taxon>Pseudomonadati</taxon>
        <taxon>Bacteroidota</taxon>
        <taxon>Saprospiria</taxon>
        <taxon>Saprospirales</taxon>
        <taxon>Saprospiraceae</taxon>
        <taxon>Candidatus Opimibacter</taxon>
    </lineage>
</organism>
<comment type="caution">
    <text evidence="2">The sequence shown here is derived from an EMBL/GenBank/DDBJ whole genome shotgun (WGS) entry which is preliminary data.</text>
</comment>
<sequence length="336" mass="35722">MKKLALMLGLLAFHLPFFAQVGIGTITPNSKSILELSSHTKGLLLPRMTGAERNMLTLYADDIGMTVFQTDLSSPPYSSSPKGFYTFDGTTWTPPISNGSTNGETLKWDGSKWAATSYLFNTGSAIGIGTNAPKTQLHINSGQAVTTRLQITNANTGALTNDGLVLGITLAGGDAHLIQQENKPLFFGTNMTERMRIDSSGNVGINKTNPSAKLDVNGNVKVNSLDVNGAANVASLNANGPVKIGVSGTSLTGIIRYAGMIDVPVMLSNEEYTYDVAIPNVVTTGTVQISPSESLSQMMVEYARVSAPGMVEIKFVNMSNLPNDPSAIMYYITVIQ</sequence>
<dbReference type="AlphaFoldDB" id="A0A9D7XND6"/>
<proteinExistence type="predicted"/>
<keyword evidence="1" id="KW-0732">Signal</keyword>
<evidence type="ECO:0000256" key="1">
    <source>
        <dbReference type="SAM" id="SignalP"/>
    </source>
</evidence>
<dbReference type="Proteomes" id="UP000808337">
    <property type="component" value="Unassembled WGS sequence"/>
</dbReference>
<evidence type="ECO:0000313" key="2">
    <source>
        <dbReference type="EMBL" id="MBK9982105.1"/>
    </source>
</evidence>
<accession>A0A9D7XND6</accession>
<evidence type="ECO:0000313" key="3">
    <source>
        <dbReference type="Proteomes" id="UP000808337"/>
    </source>
</evidence>
<gene>
    <name evidence="2" type="ORF">IPP15_06710</name>
</gene>
<protein>
    <submittedName>
        <fullName evidence="2">Uncharacterized protein</fullName>
    </submittedName>
</protein>
<feature type="chain" id="PRO_5038670920" evidence="1">
    <location>
        <begin position="20"/>
        <end position="336"/>
    </location>
</feature>
<name>A0A9D7XND6_9BACT</name>